<name>A0A7V8NPR0_9BACT</name>
<dbReference type="Pfam" id="PF02272">
    <property type="entry name" value="DHHA1"/>
    <property type="match status" value="1"/>
</dbReference>
<comment type="caution">
    <text evidence="2">The sequence shown here is derived from an EMBL/GenBank/DDBJ whole genome shotgun (WGS) entry which is preliminary data.</text>
</comment>
<gene>
    <name evidence="2" type="ORF">HRJ53_08090</name>
</gene>
<feature type="domain" description="DHHA1" evidence="1">
    <location>
        <begin position="4"/>
        <end position="80"/>
    </location>
</feature>
<evidence type="ECO:0000259" key="1">
    <source>
        <dbReference type="Pfam" id="PF02272"/>
    </source>
</evidence>
<proteinExistence type="predicted"/>
<accession>A0A7V8NPR0</accession>
<dbReference type="Gene3D" id="3.10.310.40">
    <property type="match status" value="1"/>
</dbReference>
<dbReference type="GO" id="GO:0003676">
    <property type="term" value="F:nucleic acid binding"/>
    <property type="evidence" value="ECO:0007669"/>
    <property type="project" value="InterPro"/>
</dbReference>
<evidence type="ECO:0000313" key="3">
    <source>
        <dbReference type="Proteomes" id="UP000567293"/>
    </source>
</evidence>
<keyword evidence="3" id="KW-1185">Reference proteome</keyword>
<sequence length="86" mass="8573">MEALRALAQSFTAHPNAIFVATSVDPPAILYAVSADTGIDAGKALKACVAEAGGRGGGNSRLAQGTLPDPIGLADLAERLASAPDK</sequence>
<protein>
    <recommendedName>
        <fullName evidence="1">DHHA1 domain-containing protein</fullName>
    </recommendedName>
</protein>
<organism evidence="2 3">
    <name type="scientific">Candidatus Acidiferrum panamense</name>
    <dbReference type="NCBI Taxonomy" id="2741543"/>
    <lineage>
        <taxon>Bacteria</taxon>
        <taxon>Pseudomonadati</taxon>
        <taxon>Acidobacteriota</taxon>
        <taxon>Terriglobia</taxon>
        <taxon>Candidatus Acidiferrales</taxon>
        <taxon>Candidatus Acidiferrum</taxon>
    </lineage>
</organism>
<dbReference type="Proteomes" id="UP000567293">
    <property type="component" value="Unassembled WGS sequence"/>
</dbReference>
<reference evidence="2" key="1">
    <citation type="submission" date="2020-06" db="EMBL/GenBank/DDBJ databases">
        <title>Legume-microbial interactions unlock mineral nutrients during tropical forest succession.</title>
        <authorList>
            <person name="Epihov D.Z."/>
        </authorList>
    </citation>
    <scope>NUCLEOTIDE SEQUENCE [LARGE SCALE GENOMIC DNA]</scope>
    <source>
        <strain evidence="2">Pan2503</strain>
    </source>
</reference>
<evidence type="ECO:0000313" key="2">
    <source>
        <dbReference type="EMBL" id="MBA0084940.1"/>
    </source>
</evidence>
<dbReference type="AlphaFoldDB" id="A0A7V8NPR0"/>
<dbReference type="InterPro" id="IPR003156">
    <property type="entry name" value="DHHA1_dom"/>
</dbReference>
<dbReference type="EMBL" id="JACDQQ010000779">
    <property type="protein sequence ID" value="MBA0084940.1"/>
    <property type="molecule type" value="Genomic_DNA"/>
</dbReference>